<keyword evidence="1" id="KW-0732">Signal</keyword>
<feature type="signal peptide" evidence="1">
    <location>
        <begin position="1"/>
        <end position="20"/>
    </location>
</feature>
<organism evidence="4 5">
    <name type="scientific">Seiridium cardinale</name>
    <dbReference type="NCBI Taxonomy" id="138064"/>
    <lineage>
        <taxon>Eukaryota</taxon>
        <taxon>Fungi</taxon>
        <taxon>Dikarya</taxon>
        <taxon>Ascomycota</taxon>
        <taxon>Pezizomycotina</taxon>
        <taxon>Sordariomycetes</taxon>
        <taxon>Xylariomycetidae</taxon>
        <taxon>Amphisphaeriales</taxon>
        <taxon>Sporocadaceae</taxon>
        <taxon>Seiridium</taxon>
    </lineage>
</organism>
<dbReference type="Pfam" id="PF24137">
    <property type="entry name" value="DA_N"/>
    <property type="match status" value="1"/>
</dbReference>
<feature type="domain" description="AsqO/PenF-like C-terminal" evidence="3">
    <location>
        <begin position="244"/>
        <end position="372"/>
    </location>
</feature>
<gene>
    <name evidence="4" type="ORF">SCAR479_02884</name>
</gene>
<reference evidence="4 5" key="1">
    <citation type="submission" date="2024-02" db="EMBL/GenBank/DDBJ databases">
        <title>First draft genome assembly of two strains of Seiridium cardinale.</title>
        <authorList>
            <person name="Emiliani G."/>
            <person name="Scali E."/>
        </authorList>
    </citation>
    <scope>NUCLEOTIDE SEQUENCE [LARGE SCALE GENOMIC DNA]</scope>
    <source>
        <strain evidence="4 5">BM-138-000479</strain>
    </source>
</reference>
<feature type="chain" id="PRO_5047207831" description="Hydroxyneurosporene synthase" evidence="1">
    <location>
        <begin position="21"/>
        <end position="375"/>
    </location>
</feature>
<dbReference type="SUPFAM" id="SSF159245">
    <property type="entry name" value="AttH-like"/>
    <property type="match status" value="1"/>
</dbReference>
<keyword evidence="5" id="KW-1185">Reference proteome</keyword>
<name>A0ABR2Y2R7_9PEZI</name>
<accession>A0ABR2Y2R7</accession>
<evidence type="ECO:0000259" key="3">
    <source>
        <dbReference type="Pfam" id="PF25581"/>
    </source>
</evidence>
<evidence type="ECO:0000259" key="2">
    <source>
        <dbReference type="Pfam" id="PF24137"/>
    </source>
</evidence>
<sequence>MRIFQLSVATLLAAVQPILANTVIVPPGAVAGESIGQWTAGAQGFDAPKAQPINSTAYDWWYFDIVASSQDNDTAGLASFVVVFYTATAGGFTPLISLAQNGYSSVDLVQITAGDGNGTTFEAFLNGTQATLTTCGDFTRGAFVGDAGAANFSGSSDLSFYKVTIDAPELGIVGSLELKSIAPPHYAGGVAFEGQDMQIAPHLGWANAVPDSAGNANFVIEGQDFNITGYGYHDKNWGVTSFAAAVNSWYWGHGRLGEYSVVWFDYLGPAGEKSVSAYVAQDNNILVAEPSGIQVRPIGENSTYPPLSTTGAPGGFHVDVDVAEGTLPFDVVGKEIIQGSSSGAYTRWVGWMTGGLNNATDLQGAALYEQFAFAS</sequence>
<dbReference type="Proteomes" id="UP001465668">
    <property type="component" value="Unassembled WGS sequence"/>
</dbReference>
<dbReference type="EMBL" id="JARVKM010000007">
    <property type="protein sequence ID" value="KAK9780247.1"/>
    <property type="molecule type" value="Genomic_DNA"/>
</dbReference>
<dbReference type="Pfam" id="PF25581">
    <property type="entry name" value="AsqO_C"/>
    <property type="match status" value="1"/>
</dbReference>
<feature type="domain" description="Diels-Alderase N-terminal" evidence="2">
    <location>
        <begin position="49"/>
        <end position="237"/>
    </location>
</feature>
<evidence type="ECO:0000313" key="4">
    <source>
        <dbReference type="EMBL" id="KAK9780247.1"/>
    </source>
</evidence>
<proteinExistence type="predicted"/>
<evidence type="ECO:0000313" key="5">
    <source>
        <dbReference type="Proteomes" id="UP001465668"/>
    </source>
</evidence>
<dbReference type="InterPro" id="IPR057722">
    <property type="entry name" value="AsqO/PenF-like_C"/>
</dbReference>
<evidence type="ECO:0000256" key="1">
    <source>
        <dbReference type="SAM" id="SignalP"/>
    </source>
</evidence>
<comment type="caution">
    <text evidence="4">The sequence shown here is derived from an EMBL/GenBank/DDBJ whole genome shotgun (WGS) entry which is preliminary data.</text>
</comment>
<dbReference type="InterPro" id="IPR056402">
    <property type="entry name" value="DA_N"/>
</dbReference>
<protein>
    <recommendedName>
        <fullName evidence="6">Hydroxyneurosporene synthase</fullName>
    </recommendedName>
</protein>
<evidence type="ECO:0008006" key="6">
    <source>
        <dbReference type="Google" id="ProtNLM"/>
    </source>
</evidence>